<organism evidence="1 2">
    <name type="scientific">Pyrobaculum arsenaticum</name>
    <dbReference type="NCBI Taxonomy" id="121277"/>
    <lineage>
        <taxon>Archaea</taxon>
        <taxon>Thermoproteota</taxon>
        <taxon>Thermoprotei</taxon>
        <taxon>Thermoproteales</taxon>
        <taxon>Thermoproteaceae</taxon>
        <taxon>Pyrobaculum</taxon>
    </lineage>
</organism>
<dbReference type="RefSeq" id="WP_164905917.1">
    <property type="nucleotide sequence ID" value="NZ_JAAVJF010000001.1"/>
</dbReference>
<dbReference type="Proteomes" id="UP000554766">
    <property type="component" value="Unassembled WGS sequence"/>
</dbReference>
<comment type="caution">
    <text evidence="1">The sequence shown here is derived from an EMBL/GenBank/DDBJ whole genome shotgun (WGS) entry which is preliminary data.</text>
</comment>
<dbReference type="EMBL" id="JAAVJF010000001">
    <property type="protein sequence ID" value="NYR14966.1"/>
    <property type="molecule type" value="Genomic_DNA"/>
</dbReference>
<accession>A0A7L4PAR8</accession>
<keyword evidence="2" id="KW-1185">Reference proteome</keyword>
<name>A0A7L4PAR8_9CREN</name>
<evidence type="ECO:0000313" key="1">
    <source>
        <dbReference type="EMBL" id="NYR14966.1"/>
    </source>
</evidence>
<proteinExistence type="predicted"/>
<evidence type="ECO:0000313" key="2">
    <source>
        <dbReference type="Proteomes" id="UP000554766"/>
    </source>
</evidence>
<sequence length="49" mass="5526">MEREVTLYKKGNASGVFQLYVVVKDGNGKIIGKHKTTIIYYKRNGTSGY</sequence>
<dbReference type="GeneID" id="44139563"/>
<dbReference type="AlphaFoldDB" id="A0A7L4PAR8"/>
<reference evidence="1 2" key="1">
    <citation type="journal article" date="2020" name="Nat. Commun.">
        <title>The structures of two archaeal type IV pili illuminate evolutionary relationships.</title>
        <authorList>
            <person name="Wang F."/>
            <person name="Baquero D.P."/>
            <person name="Su Z."/>
            <person name="Beltran L.C."/>
            <person name="Prangishvili D."/>
            <person name="Krupovic M."/>
            <person name="Egelman E.H."/>
        </authorList>
    </citation>
    <scope>NUCLEOTIDE SEQUENCE [LARGE SCALE GENOMIC DNA]</scope>
    <source>
        <strain evidence="1 2">2GA</strain>
    </source>
</reference>
<protein>
    <submittedName>
        <fullName evidence="1">Uncharacterized protein</fullName>
    </submittedName>
</protein>
<gene>
    <name evidence="1" type="ORF">HC235_03120</name>
</gene>